<comment type="caution">
    <text evidence="2">The sequence shown here is derived from an EMBL/GenBank/DDBJ whole genome shotgun (WGS) entry which is preliminary data.</text>
</comment>
<organism evidence="2 3">
    <name type="scientific">Rhizophagus irregularis</name>
    <dbReference type="NCBI Taxonomy" id="588596"/>
    <lineage>
        <taxon>Eukaryota</taxon>
        <taxon>Fungi</taxon>
        <taxon>Fungi incertae sedis</taxon>
        <taxon>Mucoromycota</taxon>
        <taxon>Glomeromycotina</taxon>
        <taxon>Glomeromycetes</taxon>
        <taxon>Glomerales</taxon>
        <taxon>Glomeraceae</taxon>
        <taxon>Rhizophagus</taxon>
    </lineage>
</organism>
<sequence length="149" mass="17796">MKDFLRQLKLMTNLGFPYTRRDESEIKRKAKAMTRKDTNKRSQKVTSNKELKSKLFIKYQYNILREAGKKGKRKASTSENTSKAKRSRIDINESDSEREISKLEIEERKMKLAERRTADRKAQAEIEKLELENLKLRKELISYLYNLYK</sequence>
<name>A0A2N1N5Y6_9GLOM</name>
<evidence type="ECO:0000313" key="2">
    <source>
        <dbReference type="EMBL" id="PKK69322.1"/>
    </source>
</evidence>
<evidence type="ECO:0000313" key="3">
    <source>
        <dbReference type="Proteomes" id="UP000233469"/>
    </source>
</evidence>
<dbReference type="Proteomes" id="UP000233469">
    <property type="component" value="Unassembled WGS sequence"/>
</dbReference>
<dbReference type="EMBL" id="LLXL01000740">
    <property type="protein sequence ID" value="PKK69322.1"/>
    <property type="molecule type" value="Genomic_DNA"/>
</dbReference>
<proteinExistence type="predicted"/>
<accession>A0A2N1N5Y6</accession>
<feature type="region of interest" description="Disordered" evidence="1">
    <location>
        <begin position="26"/>
        <end position="47"/>
    </location>
</feature>
<evidence type="ECO:0000256" key="1">
    <source>
        <dbReference type="SAM" id="MobiDB-lite"/>
    </source>
</evidence>
<dbReference type="VEuPathDB" id="FungiDB:FUN_005496"/>
<protein>
    <submittedName>
        <fullName evidence="2">Uncharacterized protein</fullName>
    </submittedName>
</protein>
<feature type="compositionally biased region" description="Basic and acidic residues" evidence="1">
    <location>
        <begin position="87"/>
        <end position="97"/>
    </location>
</feature>
<reference evidence="2 3" key="1">
    <citation type="submission" date="2016-04" db="EMBL/GenBank/DDBJ databases">
        <title>Genome analyses suggest a sexual origin of heterokaryosis in a supposedly ancient asexual fungus.</title>
        <authorList>
            <person name="Ropars J."/>
            <person name="Sedzielewska K."/>
            <person name="Noel J."/>
            <person name="Charron P."/>
            <person name="Farinelli L."/>
            <person name="Marton T."/>
            <person name="Kruger M."/>
            <person name="Pelin A."/>
            <person name="Brachmann A."/>
            <person name="Corradi N."/>
        </authorList>
    </citation>
    <scope>NUCLEOTIDE SEQUENCE [LARGE SCALE GENOMIC DNA]</scope>
    <source>
        <strain evidence="2 3">C2</strain>
    </source>
</reference>
<dbReference type="VEuPathDB" id="FungiDB:RhiirA1_389343"/>
<feature type="region of interest" description="Disordered" evidence="1">
    <location>
        <begin position="68"/>
        <end position="97"/>
    </location>
</feature>
<reference evidence="2 3" key="2">
    <citation type="submission" date="2017-10" db="EMBL/GenBank/DDBJ databases">
        <title>Extensive intraspecific genome diversity in a model arbuscular mycorrhizal fungus.</title>
        <authorList>
            <person name="Chen E.C.H."/>
            <person name="Morin E."/>
            <person name="Baudet D."/>
            <person name="Noel J."/>
            <person name="Ndikumana S."/>
            <person name="Charron P."/>
            <person name="St-Onge C."/>
            <person name="Giorgi J."/>
            <person name="Grigoriev I.V."/>
            <person name="Roux C."/>
            <person name="Martin F.M."/>
            <person name="Corradi N."/>
        </authorList>
    </citation>
    <scope>NUCLEOTIDE SEQUENCE [LARGE SCALE GENOMIC DNA]</scope>
    <source>
        <strain evidence="2 3">C2</strain>
    </source>
</reference>
<dbReference type="VEuPathDB" id="FungiDB:RhiirFUN_005176"/>
<dbReference type="AlphaFoldDB" id="A0A2N1N5Y6"/>
<gene>
    <name evidence="2" type="ORF">RhiirC2_850808</name>
</gene>